<reference evidence="2" key="1">
    <citation type="submission" date="2021-05" db="EMBL/GenBank/DDBJ databases">
        <authorList>
            <person name="Pietrasiak N."/>
            <person name="Ward R."/>
            <person name="Stajich J.E."/>
            <person name="Kurbessoian T."/>
        </authorList>
    </citation>
    <scope>NUCLEOTIDE SEQUENCE</scope>
    <source>
        <strain evidence="2">GSE-TBD4-15B</strain>
    </source>
</reference>
<dbReference type="Proteomes" id="UP000707356">
    <property type="component" value="Unassembled WGS sequence"/>
</dbReference>
<sequence length="321" mass="35167">MNSDLKSDRTFGQLAPNCRIAIVGDVHDQWDDGDAAALRHLEVDLVLLVGDFGNESVEIVRAIAQLDLPKAAIFGNHDAWFTATSWGRGLRTHTEDRVEQQLDLLSDCHVGFGKLDFHHLGLTVVGSRPFSWGGPNWRNRRFYKQRFGIKGFEESTAKIVAAAAAAAYPTLILLGHGGPSGLGDQPEDICGKDWKPMGGDYGDPDLTAAIHQIRATGKQIPLVAFGHMHHSLRHTQSRLRTRLEQDTSDTVYLNAASVPRIIPTPSGVRRNFSLVTLAAGRVTQASLVWIDESFGISEQILFPIPAPPETQLAAEQTELVI</sequence>
<protein>
    <submittedName>
        <fullName evidence="2">TIGR04168 family protein</fullName>
    </submittedName>
</protein>
<evidence type="ECO:0000313" key="2">
    <source>
        <dbReference type="EMBL" id="MBW4466640.1"/>
    </source>
</evidence>
<dbReference type="EMBL" id="JAHHHV010000069">
    <property type="protein sequence ID" value="MBW4466640.1"/>
    <property type="molecule type" value="Genomic_DNA"/>
</dbReference>
<dbReference type="PANTHER" id="PTHR35769">
    <property type="entry name" value="CALCINEURIN-LIKE METALLO-PHOSPHOESTERASE SUPERFAMILY PROTEIN"/>
    <property type="match status" value="1"/>
</dbReference>
<accession>A0A951PCN4</accession>
<dbReference type="NCBIfam" id="TIGR04168">
    <property type="entry name" value="TIGR04168 family protein"/>
    <property type="match status" value="1"/>
</dbReference>
<reference evidence="2" key="2">
    <citation type="journal article" date="2022" name="Microbiol. Resour. Announc.">
        <title>Metagenome Sequencing to Explore Phylogenomics of Terrestrial Cyanobacteria.</title>
        <authorList>
            <person name="Ward R.D."/>
            <person name="Stajich J.E."/>
            <person name="Johansen J.R."/>
            <person name="Huntemann M."/>
            <person name="Clum A."/>
            <person name="Foster B."/>
            <person name="Foster B."/>
            <person name="Roux S."/>
            <person name="Palaniappan K."/>
            <person name="Varghese N."/>
            <person name="Mukherjee S."/>
            <person name="Reddy T.B.K."/>
            <person name="Daum C."/>
            <person name="Copeland A."/>
            <person name="Chen I.A."/>
            <person name="Ivanova N.N."/>
            <person name="Kyrpides N.C."/>
            <person name="Shapiro N."/>
            <person name="Eloe-Fadrosh E.A."/>
            <person name="Pietrasiak N."/>
        </authorList>
    </citation>
    <scope>NUCLEOTIDE SEQUENCE</scope>
    <source>
        <strain evidence="2">GSE-TBD4-15B</strain>
    </source>
</reference>
<feature type="domain" description="Calcineurin-like phosphoesterase" evidence="1">
    <location>
        <begin position="19"/>
        <end position="230"/>
    </location>
</feature>
<dbReference type="Gene3D" id="3.60.21.10">
    <property type="match status" value="1"/>
</dbReference>
<name>A0A951PCN4_9CYAN</name>
<dbReference type="Pfam" id="PF00149">
    <property type="entry name" value="Metallophos"/>
    <property type="match status" value="1"/>
</dbReference>
<dbReference type="InterPro" id="IPR027629">
    <property type="entry name" value="DevT-like"/>
</dbReference>
<comment type="caution">
    <text evidence="2">The sequence shown here is derived from an EMBL/GenBank/DDBJ whole genome shotgun (WGS) entry which is preliminary data.</text>
</comment>
<dbReference type="SUPFAM" id="SSF56300">
    <property type="entry name" value="Metallo-dependent phosphatases"/>
    <property type="match status" value="1"/>
</dbReference>
<dbReference type="CDD" id="cd07397">
    <property type="entry name" value="MPP_NostocDevT-like"/>
    <property type="match status" value="1"/>
</dbReference>
<dbReference type="PANTHER" id="PTHR35769:SF2">
    <property type="entry name" value="CALCINEURIN-LIKE METALLO-PHOSPHOESTERASE SUPERFAMILY PROTEIN"/>
    <property type="match status" value="1"/>
</dbReference>
<dbReference type="GO" id="GO:0016787">
    <property type="term" value="F:hydrolase activity"/>
    <property type="evidence" value="ECO:0007669"/>
    <property type="project" value="InterPro"/>
</dbReference>
<gene>
    <name evidence="2" type="ORF">KME07_14545</name>
</gene>
<dbReference type="InterPro" id="IPR004843">
    <property type="entry name" value="Calcineurin-like_PHP"/>
</dbReference>
<proteinExistence type="predicted"/>
<evidence type="ECO:0000259" key="1">
    <source>
        <dbReference type="Pfam" id="PF00149"/>
    </source>
</evidence>
<dbReference type="InterPro" id="IPR029052">
    <property type="entry name" value="Metallo-depent_PP-like"/>
</dbReference>
<dbReference type="AlphaFoldDB" id="A0A951PCN4"/>
<organism evidence="2 3">
    <name type="scientific">Pegethrix bostrychoides GSE-TBD4-15B</name>
    <dbReference type="NCBI Taxonomy" id="2839662"/>
    <lineage>
        <taxon>Bacteria</taxon>
        <taxon>Bacillati</taxon>
        <taxon>Cyanobacteriota</taxon>
        <taxon>Cyanophyceae</taxon>
        <taxon>Oculatellales</taxon>
        <taxon>Oculatellaceae</taxon>
        <taxon>Pegethrix</taxon>
    </lineage>
</organism>
<evidence type="ECO:0000313" key="3">
    <source>
        <dbReference type="Proteomes" id="UP000707356"/>
    </source>
</evidence>